<evidence type="ECO:0000256" key="2">
    <source>
        <dbReference type="RuleBase" id="RU367162"/>
    </source>
</evidence>
<organism evidence="4 5">
    <name type="scientific">Candida tropicalis (strain ATCC MYA-3404 / T1)</name>
    <name type="common">Yeast</name>
    <dbReference type="NCBI Taxonomy" id="294747"/>
    <lineage>
        <taxon>Eukaryota</taxon>
        <taxon>Fungi</taxon>
        <taxon>Dikarya</taxon>
        <taxon>Ascomycota</taxon>
        <taxon>Saccharomycotina</taxon>
        <taxon>Pichiomycetes</taxon>
        <taxon>Debaryomycetaceae</taxon>
        <taxon>Candida/Lodderomyces clade</taxon>
        <taxon>Candida</taxon>
    </lineage>
</organism>
<comment type="similarity">
    <text evidence="1 2">Belongs to the YPI1 family.</text>
</comment>
<evidence type="ECO:0000313" key="5">
    <source>
        <dbReference type="Proteomes" id="UP000002037"/>
    </source>
</evidence>
<dbReference type="KEGG" id="ctp:CTRG_03695"/>
<dbReference type="RefSeq" id="XP_002549398.1">
    <property type="nucleotide sequence ID" value="XM_002549352.1"/>
</dbReference>
<dbReference type="STRING" id="294747.C5MCA3"/>
<feature type="compositionally biased region" description="Polar residues" evidence="3">
    <location>
        <begin position="1"/>
        <end position="21"/>
    </location>
</feature>
<dbReference type="Proteomes" id="UP000002037">
    <property type="component" value="Unassembled WGS sequence"/>
</dbReference>
<keyword evidence="2" id="KW-0539">Nucleus</keyword>
<feature type="compositionally biased region" description="Basic and acidic residues" evidence="3">
    <location>
        <begin position="62"/>
        <end position="72"/>
    </location>
</feature>
<dbReference type="HOGENOM" id="CLU_098333_3_0_1"/>
<dbReference type="GO" id="GO:0004865">
    <property type="term" value="F:protein serine/threonine phosphatase inhibitor activity"/>
    <property type="evidence" value="ECO:0007669"/>
    <property type="project" value="UniProtKB-UniRule"/>
</dbReference>
<evidence type="ECO:0000313" key="4">
    <source>
        <dbReference type="EMBL" id="EER33270.1"/>
    </source>
</evidence>
<name>C5MCA3_CANTT</name>
<sequence>MSQQQVPTDNRTVSQTITTTAPPVLRLEAGQQDRPRVTWDESVIDNENLNRKKTKICCIYHPTDEDGNHECDSDSDSSSDSSGDEADKPNNKKSEKKNDQNKKSKPNAYEVQPNYTNRSHVPRNT</sequence>
<dbReference type="VEuPathDB" id="FungiDB:CTRG_03695"/>
<evidence type="ECO:0000256" key="1">
    <source>
        <dbReference type="ARBA" id="ARBA00005605"/>
    </source>
</evidence>
<dbReference type="eggNOG" id="KOG4102">
    <property type="taxonomic scope" value="Eukaryota"/>
</dbReference>
<dbReference type="AlphaFoldDB" id="C5MCA3"/>
<feature type="region of interest" description="Disordered" evidence="3">
    <location>
        <begin position="61"/>
        <end position="125"/>
    </location>
</feature>
<dbReference type="InterPro" id="IPR011107">
    <property type="entry name" value="PPI_Ypi1"/>
</dbReference>
<keyword evidence="5" id="KW-1185">Reference proteome</keyword>
<gene>
    <name evidence="4" type="ORF">CTRG_03695</name>
</gene>
<feature type="region of interest" description="Disordered" evidence="3">
    <location>
        <begin position="1"/>
        <end position="40"/>
    </location>
</feature>
<reference evidence="4 5" key="1">
    <citation type="journal article" date="2009" name="Nature">
        <title>Evolution of pathogenicity and sexual reproduction in eight Candida genomes.</title>
        <authorList>
            <person name="Butler G."/>
            <person name="Rasmussen M.D."/>
            <person name="Lin M.F."/>
            <person name="Santos M.A."/>
            <person name="Sakthikumar S."/>
            <person name="Munro C.A."/>
            <person name="Rheinbay E."/>
            <person name="Grabherr M."/>
            <person name="Forche A."/>
            <person name="Reedy J.L."/>
            <person name="Agrafioti I."/>
            <person name="Arnaud M.B."/>
            <person name="Bates S."/>
            <person name="Brown A.J."/>
            <person name="Brunke S."/>
            <person name="Costanzo M.C."/>
            <person name="Fitzpatrick D.A."/>
            <person name="de Groot P.W."/>
            <person name="Harris D."/>
            <person name="Hoyer L.L."/>
            <person name="Hube B."/>
            <person name="Klis F.M."/>
            <person name="Kodira C."/>
            <person name="Lennard N."/>
            <person name="Logue M.E."/>
            <person name="Martin R."/>
            <person name="Neiman A.M."/>
            <person name="Nikolaou E."/>
            <person name="Quail M.A."/>
            <person name="Quinn J."/>
            <person name="Santos M.C."/>
            <person name="Schmitzberger F.F."/>
            <person name="Sherlock G."/>
            <person name="Shah P."/>
            <person name="Silverstein K.A."/>
            <person name="Skrzypek M.S."/>
            <person name="Soll D."/>
            <person name="Staggs R."/>
            <person name="Stansfield I."/>
            <person name="Stumpf M.P."/>
            <person name="Sudbery P.E."/>
            <person name="Srikantha T."/>
            <person name="Zeng Q."/>
            <person name="Berman J."/>
            <person name="Berriman M."/>
            <person name="Heitman J."/>
            <person name="Gow N.A."/>
            <person name="Lorenz M.C."/>
            <person name="Birren B.W."/>
            <person name="Kellis M."/>
            <person name="Cuomo C.A."/>
        </authorList>
    </citation>
    <scope>NUCLEOTIDE SEQUENCE [LARGE SCALE GENOMIC DNA]</scope>
    <source>
        <strain evidence="5">ATCC MYA-3404 / T1</strain>
    </source>
</reference>
<dbReference type="GO" id="GO:0008157">
    <property type="term" value="F:protein phosphatase 1 binding"/>
    <property type="evidence" value="ECO:0007669"/>
    <property type="project" value="TreeGrafter"/>
</dbReference>
<feature type="compositionally biased region" description="Basic and acidic residues" evidence="3">
    <location>
        <begin position="85"/>
        <end position="102"/>
    </location>
</feature>
<dbReference type="GeneID" id="8297829"/>
<dbReference type="Pfam" id="PF07491">
    <property type="entry name" value="PPI_Ypi1"/>
    <property type="match status" value="1"/>
</dbReference>
<dbReference type="EMBL" id="GG692398">
    <property type="protein sequence ID" value="EER33270.1"/>
    <property type="molecule type" value="Genomic_DNA"/>
</dbReference>
<comment type="function">
    <text evidence="2">Regulator of type 1 phosphatases which maintains protein phosphatase activity under strict control.</text>
</comment>
<accession>C5MCA3</accession>
<dbReference type="OrthoDB" id="307488at2759"/>
<dbReference type="PANTHER" id="PTHR20835:SF0">
    <property type="entry name" value="E3 UBIQUITIN-PROTEIN LIGASE PPP1R11"/>
    <property type="match status" value="1"/>
</dbReference>
<protein>
    <recommendedName>
        <fullName evidence="2">Type 1 phosphatases regulator</fullName>
    </recommendedName>
</protein>
<feature type="compositionally biased region" description="Polar residues" evidence="3">
    <location>
        <begin position="113"/>
        <end position="125"/>
    </location>
</feature>
<evidence type="ECO:0000256" key="3">
    <source>
        <dbReference type="SAM" id="MobiDB-lite"/>
    </source>
</evidence>
<dbReference type="PANTHER" id="PTHR20835">
    <property type="entry name" value="E3 UBIQUITIN-PROTEIN LIGASE PPP1R11-RELATED"/>
    <property type="match status" value="1"/>
</dbReference>
<comment type="subcellular location">
    <subcellularLocation>
        <location evidence="2">Nucleus</location>
    </subcellularLocation>
</comment>
<proteinExistence type="inferred from homology"/>
<dbReference type="GO" id="GO:0005634">
    <property type="term" value="C:nucleus"/>
    <property type="evidence" value="ECO:0007669"/>
    <property type="project" value="UniProtKB-SubCell"/>
</dbReference>